<feature type="transmembrane region" description="Helical" evidence="5">
    <location>
        <begin position="68"/>
        <end position="87"/>
    </location>
</feature>
<feature type="transmembrane region" description="Helical" evidence="5">
    <location>
        <begin position="232"/>
        <end position="253"/>
    </location>
</feature>
<feature type="transmembrane region" description="Helical" evidence="5">
    <location>
        <begin position="259"/>
        <end position="281"/>
    </location>
</feature>
<dbReference type="Pfam" id="PF01758">
    <property type="entry name" value="SBF"/>
    <property type="match status" value="1"/>
</dbReference>
<dbReference type="RefSeq" id="WP_058028943.1">
    <property type="nucleotide sequence ID" value="NZ_CP013187.1"/>
</dbReference>
<keyword evidence="4 5" id="KW-0472">Membrane</keyword>
<dbReference type="PANTHER" id="PTHR10361:SF24">
    <property type="entry name" value="P3 PROTEIN"/>
    <property type="match status" value="1"/>
</dbReference>
<gene>
    <name evidence="6" type="ORF">PP2015_664</name>
</gene>
<protein>
    <submittedName>
        <fullName evidence="6">Putative Na+-dependent transporter</fullName>
    </submittedName>
</protein>
<sequence>MPTFLTSIGLPVALILIMIGVGMSLTRDDFTRVLKQPKSFLIGAGCQMLLLPLVAIAIIALTGLSGELAIGLFILSLCPGGTTSNLYSYLAKGDVGLSVSLTAVIGFIAPFTIPFLATWAIAFYGEQVQNFQLPIVSTWFKLLAVTVFPVLIGMGLRAQYPTFANRVQNYVSWFSVAILTLVILSICIKLEDQLIEFILLAGPAAVLLNIVTMSLGYLVGKKLLHNDAQSRTITLEVGLQNGTLTLLITSTILESTTMSIAPSIYSLFMFISAGLFTYLVAKETA</sequence>
<dbReference type="PATRIC" id="fig|161398.10.peg.677"/>
<feature type="transmembrane region" description="Helical" evidence="5">
    <location>
        <begin position="6"/>
        <end position="27"/>
    </location>
</feature>
<keyword evidence="7" id="KW-1185">Reference proteome</keyword>
<name>A0A0S2JYF8_9GAMM</name>
<feature type="transmembrane region" description="Helical" evidence="5">
    <location>
        <begin position="39"/>
        <end position="62"/>
    </location>
</feature>
<feature type="transmembrane region" description="Helical" evidence="5">
    <location>
        <begin position="99"/>
        <end position="124"/>
    </location>
</feature>
<organism evidence="6 7">
    <name type="scientific">Pseudoalteromonas phenolica</name>
    <dbReference type="NCBI Taxonomy" id="161398"/>
    <lineage>
        <taxon>Bacteria</taxon>
        <taxon>Pseudomonadati</taxon>
        <taxon>Pseudomonadota</taxon>
        <taxon>Gammaproteobacteria</taxon>
        <taxon>Alteromonadales</taxon>
        <taxon>Pseudoalteromonadaceae</taxon>
        <taxon>Pseudoalteromonas</taxon>
    </lineage>
</organism>
<keyword evidence="2 5" id="KW-0812">Transmembrane</keyword>
<dbReference type="AlphaFoldDB" id="A0A0S2JYF8"/>
<dbReference type="Proteomes" id="UP000061457">
    <property type="component" value="Chromosome I"/>
</dbReference>
<proteinExistence type="predicted"/>
<dbReference type="InterPro" id="IPR004710">
    <property type="entry name" value="Bilac:Na_transpt"/>
</dbReference>
<reference evidence="6 7" key="1">
    <citation type="submission" date="2015-11" db="EMBL/GenBank/DDBJ databases">
        <authorList>
            <person name="Zhang Y."/>
            <person name="Guo Z."/>
        </authorList>
    </citation>
    <scope>NUCLEOTIDE SEQUENCE [LARGE SCALE GENOMIC DNA]</scope>
    <source>
        <strain evidence="6 7">KCTC 12086</strain>
    </source>
</reference>
<feature type="transmembrane region" description="Helical" evidence="5">
    <location>
        <begin position="197"/>
        <end position="220"/>
    </location>
</feature>
<evidence type="ECO:0000313" key="6">
    <source>
        <dbReference type="EMBL" id="ALO41184.1"/>
    </source>
</evidence>
<keyword evidence="3 5" id="KW-1133">Transmembrane helix</keyword>
<dbReference type="Gene3D" id="1.20.1530.20">
    <property type="match status" value="1"/>
</dbReference>
<dbReference type="KEGG" id="pphe:PP2015_664"/>
<dbReference type="PANTHER" id="PTHR10361">
    <property type="entry name" value="SODIUM-BILE ACID COTRANSPORTER"/>
    <property type="match status" value="1"/>
</dbReference>
<dbReference type="STRING" id="161398.PP2015_664"/>
<evidence type="ECO:0000256" key="4">
    <source>
        <dbReference type="ARBA" id="ARBA00023136"/>
    </source>
</evidence>
<evidence type="ECO:0000256" key="2">
    <source>
        <dbReference type="ARBA" id="ARBA00022692"/>
    </source>
</evidence>
<evidence type="ECO:0000256" key="3">
    <source>
        <dbReference type="ARBA" id="ARBA00022989"/>
    </source>
</evidence>
<evidence type="ECO:0000256" key="1">
    <source>
        <dbReference type="ARBA" id="ARBA00004141"/>
    </source>
</evidence>
<dbReference type="InterPro" id="IPR038770">
    <property type="entry name" value="Na+/solute_symporter_sf"/>
</dbReference>
<evidence type="ECO:0000313" key="7">
    <source>
        <dbReference type="Proteomes" id="UP000061457"/>
    </source>
</evidence>
<dbReference type="GO" id="GO:0016020">
    <property type="term" value="C:membrane"/>
    <property type="evidence" value="ECO:0007669"/>
    <property type="project" value="UniProtKB-SubCell"/>
</dbReference>
<dbReference type="InterPro" id="IPR002657">
    <property type="entry name" value="BilAc:Na_symport/Acr3"/>
</dbReference>
<feature type="transmembrane region" description="Helical" evidence="5">
    <location>
        <begin position="136"/>
        <end position="158"/>
    </location>
</feature>
<dbReference type="EMBL" id="CP013187">
    <property type="protein sequence ID" value="ALO41184.1"/>
    <property type="molecule type" value="Genomic_DNA"/>
</dbReference>
<accession>A0A0S2JYF8</accession>
<feature type="transmembrane region" description="Helical" evidence="5">
    <location>
        <begin position="170"/>
        <end position="191"/>
    </location>
</feature>
<comment type="subcellular location">
    <subcellularLocation>
        <location evidence="1">Membrane</location>
        <topology evidence="1">Multi-pass membrane protein</topology>
    </subcellularLocation>
</comment>
<dbReference type="OrthoDB" id="9794018at2"/>
<evidence type="ECO:0000256" key="5">
    <source>
        <dbReference type="SAM" id="Phobius"/>
    </source>
</evidence>